<dbReference type="GO" id="GO:0005829">
    <property type="term" value="C:cytosol"/>
    <property type="evidence" value="ECO:0007669"/>
    <property type="project" value="TreeGrafter"/>
</dbReference>
<evidence type="ECO:0000256" key="9">
    <source>
        <dbReference type="ARBA" id="ARBA00022807"/>
    </source>
</evidence>
<dbReference type="EC" id="3.4.19.12" evidence="11 15"/>
<keyword evidence="10 11" id="KW-0862">Zinc</keyword>
<dbReference type="InterPro" id="IPR050164">
    <property type="entry name" value="Peptidase_C19"/>
</dbReference>
<dbReference type="AlphaFoldDB" id="A0A0U1LNE9"/>
<evidence type="ECO:0000256" key="14">
    <source>
        <dbReference type="PROSITE-ProRule" id="PRU00502"/>
    </source>
</evidence>
<dbReference type="FunFam" id="3.30.40.10:FF:000587">
    <property type="entry name" value="Ubiquitin carboxyl-terminal hydrolase"/>
    <property type="match status" value="1"/>
</dbReference>
<feature type="region of interest" description="Disordered" evidence="16">
    <location>
        <begin position="737"/>
        <end position="757"/>
    </location>
</feature>
<name>A0A0U1LNE9_TALIS</name>
<dbReference type="InterPro" id="IPR041432">
    <property type="entry name" value="UBP13_Znf-UBP_var"/>
</dbReference>
<feature type="domain" description="UBA" evidence="17">
    <location>
        <begin position="690"/>
        <end position="730"/>
    </location>
</feature>
<dbReference type="SUPFAM" id="SSF54001">
    <property type="entry name" value="Cysteine proteinases"/>
    <property type="match status" value="1"/>
</dbReference>
<dbReference type="Gene3D" id="3.30.40.10">
    <property type="entry name" value="Zinc/RING finger domain, C3HC4 (zinc finger)"/>
    <property type="match status" value="2"/>
</dbReference>
<feature type="domain" description="USP" evidence="18">
    <location>
        <begin position="346"/>
        <end position="825"/>
    </location>
</feature>
<feature type="domain" description="UBA" evidence="17">
    <location>
        <begin position="629"/>
        <end position="670"/>
    </location>
</feature>
<dbReference type="SUPFAM" id="SSF57850">
    <property type="entry name" value="RING/U-box"/>
    <property type="match status" value="2"/>
</dbReference>
<dbReference type="InterPro" id="IPR001607">
    <property type="entry name" value="Znf_UBP"/>
</dbReference>
<keyword evidence="5" id="KW-0677">Repeat</keyword>
<feature type="active site" description="Proton acceptor" evidence="12">
    <location>
        <position position="779"/>
    </location>
</feature>
<evidence type="ECO:0000256" key="11">
    <source>
        <dbReference type="PIRNR" id="PIRNR016308"/>
    </source>
</evidence>
<accession>A0A0U1LNE9</accession>
<dbReference type="GO" id="GO:0006508">
    <property type="term" value="P:proteolysis"/>
    <property type="evidence" value="ECO:0007669"/>
    <property type="project" value="UniProtKB-KW"/>
</dbReference>
<dbReference type="SMART" id="SM00290">
    <property type="entry name" value="ZnF_UBP"/>
    <property type="match status" value="2"/>
</dbReference>
<dbReference type="GO" id="GO:0004843">
    <property type="term" value="F:cysteine-type deubiquitinase activity"/>
    <property type="evidence" value="ECO:0007669"/>
    <property type="project" value="UniProtKB-UniRule"/>
</dbReference>
<dbReference type="GO" id="GO:0008270">
    <property type="term" value="F:zinc ion binding"/>
    <property type="evidence" value="ECO:0007669"/>
    <property type="project" value="UniProtKB-UniRule"/>
</dbReference>
<dbReference type="Proteomes" id="UP000054383">
    <property type="component" value="Unassembled WGS sequence"/>
</dbReference>
<keyword evidence="3 11" id="KW-0645">Protease</keyword>
<dbReference type="STRING" id="28573.A0A0U1LNE9"/>
<dbReference type="SUPFAM" id="SSF46934">
    <property type="entry name" value="UBA-like"/>
    <property type="match status" value="1"/>
</dbReference>
<dbReference type="CDD" id="cd14385">
    <property type="entry name" value="UBA1_spUBP14_like"/>
    <property type="match status" value="1"/>
</dbReference>
<comment type="catalytic activity">
    <reaction evidence="1 11 15">
        <text>Thiol-dependent hydrolysis of ester, thioester, amide, peptide and isopeptide bonds formed by the C-terminal Gly of ubiquitin (a 76-residue protein attached to proteins as an intracellular targeting signal).</text>
        <dbReference type="EC" id="3.4.19.12"/>
    </reaction>
</comment>
<keyword evidence="7 11" id="KW-0833">Ubl conjugation pathway</keyword>
<dbReference type="PANTHER" id="PTHR24006">
    <property type="entry name" value="UBIQUITIN CARBOXYL-TERMINAL HYDROLASE"/>
    <property type="match status" value="1"/>
</dbReference>
<feature type="binding site" evidence="13">
    <location>
        <position position="222"/>
    </location>
    <ligand>
        <name>Zn(2+)</name>
        <dbReference type="ChEBI" id="CHEBI:29105"/>
    </ligand>
</feature>
<keyword evidence="21" id="KW-1185">Reference proteome</keyword>
<dbReference type="PROSITE" id="PS00972">
    <property type="entry name" value="USP_1"/>
    <property type="match status" value="1"/>
</dbReference>
<dbReference type="InterPro" id="IPR028889">
    <property type="entry name" value="USP"/>
</dbReference>
<dbReference type="PROSITE" id="PS50235">
    <property type="entry name" value="USP_3"/>
    <property type="match status" value="1"/>
</dbReference>
<evidence type="ECO:0000256" key="16">
    <source>
        <dbReference type="SAM" id="MobiDB-lite"/>
    </source>
</evidence>
<dbReference type="PROSITE" id="PS00973">
    <property type="entry name" value="USP_2"/>
    <property type="match status" value="1"/>
</dbReference>
<dbReference type="Pfam" id="PF00443">
    <property type="entry name" value="UCH"/>
    <property type="match status" value="1"/>
</dbReference>
<organism evidence="20 21">
    <name type="scientific">Talaromyces islandicus</name>
    <name type="common">Penicillium islandicum</name>
    <dbReference type="NCBI Taxonomy" id="28573"/>
    <lineage>
        <taxon>Eukaryota</taxon>
        <taxon>Fungi</taxon>
        <taxon>Dikarya</taxon>
        <taxon>Ascomycota</taxon>
        <taxon>Pezizomycotina</taxon>
        <taxon>Eurotiomycetes</taxon>
        <taxon>Eurotiomycetidae</taxon>
        <taxon>Eurotiales</taxon>
        <taxon>Trichocomaceae</taxon>
        <taxon>Talaromyces</taxon>
        <taxon>Talaromyces sect. Islandici</taxon>
    </lineage>
</organism>
<feature type="domain" description="UBP-type" evidence="19">
    <location>
        <begin position="198"/>
        <end position="304"/>
    </location>
</feature>
<evidence type="ECO:0000256" key="13">
    <source>
        <dbReference type="PIRSR" id="PIRSR016308-3"/>
    </source>
</evidence>
<dbReference type="Pfam" id="PF17807">
    <property type="entry name" value="zf-UBP_var"/>
    <property type="match status" value="1"/>
</dbReference>
<dbReference type="InterPro" id="IPR013083">
    <property type="entry name" value="Znf_RING/FYVE/PHD"/>
</dbReference>
<evidence type="ECO:0000313" key="20">
    <source>
        <dbReference type="EMBL" id="CRG84671.1"/>
    </source>
</evidence>
<dbReference type="Pfam" id="PF00627">
    <property type="entry name" value="UBA"/>
    <property type="match status" value="1"/>
</dbReference>
<reference evidence="20 21" key="1">
    <citation type="submission" date="2015-04" db="EMBL/GenBank/DDBJ databases">
        <authorList>
            <person name="Syromyatnikov M.Y."/>
            <person name="Popov V.N."/>
        </authorList>
    </citation>
    <scope>NUCLEOTIDE SEQUENCE [LARGE SCALE GENOMIC DNA]</scope>
    <source>
        <strain evidence="20">WF-38-12</strain>
    </source>
</reference>
<dbReference type="InterPro" id="IPR016652">
    <property type="entry name" value="Ubiquitinyl_hydrolase"/>
</dbReference>
<evidence type="ECO:0000259" key="19">
    <source>
        <dbReference type="PROSITE" id="PS50271"/>
    </source>
</evidence>
<evidence type="ECO:0000256" key="3">
    <source>
        <dbReference type="ARBA" id="ARBA00022670"/>
    </source>
</evidence>
<evidence type="ECO:0000256" key="2">
    <source>
        <dbReference type="ARBA" id="ARBA00009085"/>
    </source>
</evidence>
<feature type="active site" description="Nucleophile" evidence="12">
    <location>
        <position position="355"/>
    </location>
</feature>
<evidence type="ECO:0000256" key="8">
    <source>
        <dbReference type="ARBA" id="ARBA00022801"/>
    </source>
</evidence>
<dbReference type="GO" id="GO:0016579">
    <property type="term" value="P:protein deubiquitination"/>
    <property type="evidence" value="ECO:0007669"/>
    <property type="project" value="InterPro"/>
</dbReference>
<dbReference type="PANTHER" id="PTHR24006:SF664">
    <property type="entry name" value="UBIQUITIN CARBOXYL-TERMINAL HYDROLASE"/>
    <property type="match status" value="1"/>
</dbReference>
<dbReference type="InterPro" id="IPR015940">
    <property type="entry name" value="UBA"/>
</dbReference>
<dbReference type="InterPro" id="IPR001394">
    <property type="entry name" value="Peptidase_C19_UCH"/>
</dbReference>
<dbReference type="InterPro" id="IPR018200">
    <property type="entry name" value="USP_CS"/>
</dbReference>
<dbReference type="InterPro" id="IPR009060">
    <property type="entry name" value="UBA-like_sf"/>
</dbReference>
<dbReference type="FunFam" id="3.90.70.10:FF:000144">
    <property type="entry name" value="Ubiquitinyl hydrolase 1"/>
    <property type="match status" value="1"/>
</dbReference>
<dbReference type="Pfam" id="PF02148">
    <property type="entry name" value="zf-UBP"/>
    <property type="match status" value="1"/>
</dbReference>
<feature type="binding site" evidence="13">
    <location>
        <position position="219"/>
    </location>
    <ligand>
        <name>Zn(2+)</name>
        <dbReference type="ChEBI" id="CHEBI:29105"/>
    </ligand>
</feature>
<evidence type="ECO:0000313" key="21">
    <source>
        <dbReference type="Proteomes" id="UP000054383"/>
    </source>
</evidence>
<dbReference type="InterPro" id="IPR038765">
    <property type="entry name" value="Papain-like_cys_pep_sf"/>
</dbReference>
<keyword evidence="8 11" id="KW-0378">Hydrolase</keyword>
<dbReference type="PROSITE" id="PS50030">
    <property type="entry name" value="UBA"/>
    <property type="match status" value="2"/>
</dbReference>
<evidence type="ECO:0000256" key="1">
    <source>
        <dbReference type="ARBA" id="ARBA00000707"/>
    </source>
</evidence>
<evidence type="ECO:0000256" key="6">
    <source>
        <dbReference type="ARBA" id="ARBA00022771"/>
    </source>
</evidence>
<keyword evidence="9 11" id="KW-0788">Thiol protease</keyword>
<evidence type="ECO:0000256" key="5">
    <source>
        <dbReference type="ARBA" id="ARBA00022737"/>
    </source>
</evidence>
<dbReference type="SMART" id="SM00165">
    <property type="entry name" value="UBA"/>
    <property type="match status" value="2"/>
</dbReference>
<feature type="binding site" evidence="13">
    <location>
        <position position="252"/>
    </location>
    <ligand>
        <name>Zn(2+)</name>
        <dbReference type="ChEBI" id="CHEBI:29105"/>
    </ligand>
</feature>
<evidence type="ECO:0000259" key="17">
    <source>
        <dbReference type="PROSITE" id="PS50030"/>
    </source>
</evidence>
<dbReference type="OMA" id="FVPCEHT"/>
<feature type="compositionally biased region" description="Polar residues" evidence="16">
    <location>
        <begin position="738"/>
        <end position="752"/>
    </location>
</feature>
<evidence type="ECO:0000256" key="10">
    <source>
        <dbReference type="ARBA" id="ARBA00022833"/>
    </source>
</evidence>
<evidence type="ECO:0000259" key="18">
    <source>
        <dbReference type="PROSITE" id="PS50235"/>
    </source>
</evidence>
<comment type="similarity">
    <text evidence="2 11 15">Belongs to the peptidase C19 family.</text>
</comment>
<dbReference type="FunFam" id="1.10.8.10:FF:000086">
    <property type="entry name" value="Ubiquitin carboxyl-terminal hydrolase"/>
    <property type="match status" value="1"/>
</dbReference>
<sequence length="825" mass="91821">MQVRVVVERHALFHDGRLPSHRKRRYVILVGLATPRANQIPQAAKLKLTRCSEGIRPPTSTQPVYREDCTQCFDSIDDPSGLNVCLHCFNGGCTGERNHGQLHSALLGHTLALNIRRTRKKVQRDEPPQKMSKLAIAAETEEDRYDTSTTVICYECQVENIEDPSGRLAEVVDGVMKALTFSKQEEVKAWEQEFVPCEHTIHLVQKDQSNAQKLGLKQCSGCQLQENLWLCLECGNVGCGRSQFGGVGGNSHALAHSDSSSHGVAVKLGSITPEGGADIYCYRCNEERTDPELAAHLAHWGINIAESHKTEKSLMELQVEQNLKWEFAMTAEDGHTLQPIFGPGFTGLKNLGNSCYLASIVQCLFSLEEFQQRYFRPNEESPLSPSPAEDFETQMRKLADGLLSGRYSKPDSVVSATPDSAEVPHQKGLAPAMFKYLIGRGHLEFSTMRQQDAFEFLQHLFKLVSLSKHSDGYNNPVDSFRFVLEQRLQCLACEKVRYKYDEQDNISIQVPARPLVSDEASKEPNSSYQSVTIRECLDIFTGVENVELKCPGCGSDKGFHKRSLFKTLPRELVINARRFELINWVPTKLNIPVEVGDEDLDLSSYLSPGPQPTEELLPDEPEQAEPKFVANPEALEQLASMGFPQVRCEKALHATGNSDAESAMNWLFAHMEDPDIDEPLASNTSSGPAQHDAEKISQLGEMGIEPERAAVALSQTGGDVNRALDWVFSHPDDWNVGINDNQDTEAATSQEPPGSASLPASYKLQSIICHKGASLHAGHYVAFIRKHIPRTNQPSWVLFNDEKVVEADNIGEMKQFAYLYIFSRA</sequence>
<keyword evidence="4 11" id="KW-0479">Metal-binding</keyword>
<evidence type="ECO:0000256" key="4">
    <source>
        <dbReference type="ARBA" id="ARBA00022723"/>
    </source>
</evidence>
<dbReference type="CDD" id="cd02658">
    <property type="entry name" value="Peptidase_C19B"/>
    <property type="match status" value="1"/>
</dbReference>
<evidence type="ECO:0000256" key="7">
    <source>
        <dbReference type="ARBA" id="ARBA00022786"/>
    </source>
</evidence>
<dbReference type="Gene3D" id="3.90.70.10">
    <property type="entry name" value="Cysteine proteinases"/>
    <property type="match status" value="1"/>
</dbReference>
<dbReference type="OrthoDB" id="361536at2759"/>
<gene>
    <name evidence="20" type="ORF">PISL3812_01925</name>
</gene>
<dbReference type="FunFam" id="1.10.8.10:FF:000103">
    <property type="entry name" value="Ubiquitin carboxyl-terminal hydrolase"/>
    <property type="match status" value="1"/>
</dbReference>
<proteinExistence type="inferred from homology"/>
<dbReference type="EMBL" id="CVMT01000001">
    <property type="protein sequence ID" value="CRG84671.1"/>
    <property type="molecule type" value="Genomic_DNA"/>
</dbReference>
<dbReference type="GO" id="GO:0005634">
    <property type="term" value="C:nucleus"/>
    <property type="evidence" value="ECO:0007669"/>
    <property type="project" value="TreeGrafter"/>
</dbReference>
<dbReference type="FunFam" id="3.30.40.10:FF:000396">
    <property type="entry name" value="Ubiquitin carboxyl-terminal hydrolase"/>
    <property type="match status" value="1"/>
</dbReference>
<protein>
    <recommendedName>
        <fullName evidence="11 15">Ubiquitin carboxyl-terminal hydrolase</fullName>
        <ecNumber evidence="11 15">3.4.19.12</ecNumber>
    </recommendedName>
</protein>
<dbReference type="PROSITE" id="PS50271">
    <property type="entry name" value="ZF_UBP"/>
    <property type="match status" value="1"/>
</dbReference>
<evidence type="ECO:0000256" key="15">
    <source>
        <dbReference type="RuleBase" id="RU366025"/>
    </source>
</evidence>
<dbReference type="PIRSF" id="PIRSF016308">
    <property type="entry name" value="UBP"/>
    <property type="match status" value="1"/>
</dbReference>
<dbReference type="Gene3D" id="1.10.8.10">
    <property type="entry name" value="DNA helicase RuvA subunit, C-terminal domain"/>
    <property type="match status" value="2"/>
</dbReference>
<evidence type="ECO:0000256" key="12">
    <source>
        <dbReference type="PIRSR" id="PIRSR016308-1"/>
    </source>
</evidence>
<feature type="binding site" evidence="13">
    <location>
        <position position="239"/>
    </location>
    <ligand>
        <name>Zn(2+)</name>
        <dbReference type="ChEBI" id="CHEBI:29105"/>
    </ligand>
</feature>
<keyword evidence="6 14" id="KW-0863">Zinc-finger</keyword>